<comment type="caution">
    <text evidence="2">The sequence shown here is derived from an EMBL/GenBank/DDBJ whole genome shotgun (WGS) entry which is preliminary data.</text>
</comment>
<dbReference type="InterPro" id="IPR006674">
    <property type="entry name" value="HD_domain"/>
</dbReference>
<dbReference type="SMART" id="SM00855">
    <property type="entry name" value="PGAM"/>
    <property type="match status" value="1"/>
</dbReference>
<reference evidence="2" key="1">
    <citation type="submission" date="2020-10" db="EMBL/GenBank/DDBJ databases">
        <authorList>
            <person name="Gilroy R."/>
        </authorList>
    </citation>
    <scope>NUCLEOTIDE SEQUENCE</scope>
    <source>
        <strain evidence="2">ChiHjej10B9-9673</strain>
    </source>
</reference>
<dbReference type="SMART" id="SM00471">
    <property type="entry name" value="HDc"/>
    <property type="match status" value="1"/>
</dbReference>
<evidence type="ECO:0000259" key="1">
    <source>
        <dbReference type="PROSITE" id="PS51831"/>
    </source>
</evidence>
<dbReference type="InterPro" id="IPR029033">
    <property type="entry name" value="His_PPase_superfam"/>
</dbReference>
<evidence type="ECO:0000313" key="2">
    <source>
        <dbReference type="EMBL" id="HIS66399.1"/>
    </source>
</evidence>
<dbReference type="Pfam" id="PF00300">
    <property type="entry name" value="His_Phos_1"/>
    <property type="match status" value="1"/>
</dbReference>
<accession>A0A9D1JVM2</accession>
<sequence length="340" mass="36647">MRELLLIRHGRPEFPEGKRMCLGRTDLPLDTLGRLQAALLGVSLRPAALYSSPLVRARETARPMGEAKILPGLTERFAGAWDGLRFDEIRSRWPELYAARGEDPSLPMPGAEPDSAALARFSAALEAILRETPRGAAAVSHAGVIGLYLESLGLPGVKIPYGSYVRLGAPDGGALEAAEPGVLPRPKLTDGVCLALLRAAGTPERAVRHCAAAADRAEHLARAAHMDPGSIRAAALLHDIARGRPRHPELGADWLAGLGYPETAELIRAHHDHPGDRLDAAGIVCLADKLVMGERPCTLEERFAASAEKCRAPEQRKAHERRFAAAKRLVKYFEEKGVSI</sequence>
<dbReference type="AlphaFoldDB" id="A0A9D1JVM2"/>
<dbReference type="InterPro" id="IPR013078">
    <property type="entry name" value="His_Pase_superF_clade-1"/>
</dbReference>
<protein>
    <submittedName>
        <fullName evidence="2">Histidine phosphatase family protein</fullName>
    </submittedName>
</protein>
<dbReference type="SUPFAM" id="SSF53254">
    <property type="entry name" value="Phosphoglycerate mutase-like"/>
    <property type="match status" value="1"/>
</dbReference>
<dbReference type="PROSITE" id="PS51831">
    <property type="entry name" value="HD"/>
    <property type="match status" value="1"/>
</dbReference>
<feature type="domain" description="HD" evidence="1">
    <location>
        <begin position="206"/>
        <end position="293"/>
    </location>
</feature>
<dbReference type="PANTHER" id="PTHR48100:SF62">
    <property type="entry name" value="GLUCOSYL-3-PHOSPHOGLYCERATE PHOSPHATASE"/>
    <property type="match status" value="1"/>
</dbReference>
<dbReference type="InterPro" id="IPR003607">
    <property type="entry name" value="HD/PDEase_dom"/>
</dbReference>
<dbReference type="InterPro" id="IPR050275">
    <property type="entry name" value="PGM_Phosphatase"/>
</dbReference>
<gene>
    <name evidence="2" type="ORF">IAC18_02430</name>
</gene>
<evidence type="ECO:0000313" key="3">
    <source>
        <dbReference type="Proteomes" id="UP000824001"/>
    </source>
</evidence>
<dbReference type="SUPFAM" id="SSF109604">
    <property type="entry name" value="HD-domain/PDEase-like"/>
    <property type="match status" value="1"/>
</dbReference>
<dbReference type="GO" id="GO:0016791">
    <property type="term" value="F:phosphatase activity"/>
    <property type="evidence" value="ECO:0007669"/>
    <property type="project" value="TreeGrafter"/>
</dbReference>
<organism evidence="2 3">
    <name type="scientific">Candidatus Scatomorpha merdipullorum</name>
    <dbReference type="NCBI Taxonomy" id="2840927"/>
    <lineage>
        <taxon>Bacteria</taxon>
        <taxon>Bacillati</taxon>
        <taxon>Bacillota</taxon>
        <taxon>Clostridia</taxon>
        <taxon>Eubacteriales</taxon>
        <taxon>Candidatus Scatomorpha</taxon>
    </lineage>
</organism>
<reference evidence="2" key="2">
    <citation type="journal article" date="2021" name="PeerJ">
        <title>Extensive microbial diversity within the chicken gut microbiome revealed by metagenomics and culture.</title>
        <authorList>
            <person name="Gilroy R."/>
            <person name="Ravi A."/>
            <person name="Getino M."/>
            <person name="Pursley I."/>
            <person name="Horton D.L."/>
            <person name="Alikhan N.F."/>
            <person name="Baker D."/>
            <person name="Gharbi K."/>
            <person name="Hall N."/>
            <person name="Watson M."/>
            <person name="Adriaenssens E.M."/>
            <person name="Foster-Nyarko E."/>
            <person name="Jarju S."/>
            <person name="Secka A."/>
            <person name="Antonio M."/>
            <person name="Oren A."/>
            <person name="Chaudhuri R.R."/>
            <person name="La Ragione R."/>
            <person name="Hildebrand F."/>
            <person name="Pallen M.J."/>
        </authorList>
    </citation>
    <scope>NUCLEOTIDE SEQUENCE</scope>
    <source>
        <strain evidence="2">ChiHjej10B9-9673</strain>
    </source>
</reference>
<dbReference type="PANTHER" id="PTHR48100">
    <property type="entry name" value="BROAD-SPECIFICITY PHOSPHATASE YOR283W-RELATED"/>
    <property type="match status" value="1"/>
</dbReference>
<name>A0A9D1JVM2_9FIRM</name>
<dbReference type="Proteomes" id="UP000824001">
    <property type="component" value="Unassembled WGS sequence"/>
</dbReference>
<dbReference type="Gene3D" id="1.10.3210.10">
    <property type="entry name" value="Hypothetical protein af1432"/>
    <property type="match status" value="1"/>
</dbReference>
<dbReference type="CDD" id="cd07067">
    <property type="entry name" value="HP_PGM_like"/>
    <property type="match status" value="1"/>
</dbReference>
<dbReference type="GO" id="GO:0005737">
    <property type="term" value="C:cytoplasm"/>
    <property type="evidence" value="ECO:0007669"/>
    <property type="project" value="TreeGrafter"/>
</dbReference>
<dbReference type="Pfam" id="PF01966">
    <property type="entry name" value="HD"/>
    <property type="match status" value="1"/>
</dbReference>
<dbReference type="EMBL" id="DVJK01000065">
    <property type="protein sequence ID" value="HIS66399.1"/>
    <property type="molecule type" value="Genomic_DNA"/>
</dbReference>
<dbReference type="Gene3D" id="3.40.50.1240">
    <property type="entry name" value="Phosphoglycerate mutase-like"/>
    <property type="match status" value="1"/>
</dbReference>
<proteinExistence type="predicted"/>